<feature type="transmembrane region" description="Helical" evidence="2">
    <location>
        <begin position="160"/>
        <end position="180"/>
    </location>
</feature>
<dbReference type="STRING" id="461836.A0A0L0DH89"/>
<dbReference type="EMBL" id="GL349435">
    <property type="protein sequence ID" value="KNC50678.1"/>
    <property type="molecule type" value="Genomic_DNA"/>
</dbReference>
<feature type="binding site" evidence="1">
    <location>
        <position position="69"/>
    </location>
    <ligand>
        <name>Mg(2+)</name>
        <dbReference type="ChEBI" id="CHEBI:18420"/>
        <label>1</label>
    </ligand>
</feature>
<feature type="binding site" evidence="1">
    <location>
        <position position="68"/>
    </location>
    <ligand>
        <name>Mg(2+)</name>
        <dbReference type="ChEBI" id="CHEBI:18420"/>
        <label>1</label>
    </ligand>
</feature>
<keyword evidence="4" id="KW-1185">Reference proteome</keyword>
<keyword evidence="1" id="KW-0479">Metal-binding</keyword>
<dbReference type="GO" id="GO:0046872">
    <property type="term" value="F:metal ion binding"/>
    <property type="evidence" value="ECO:0007669"/>
    <property type="project" value="UniProtKB-KW"/>
</dbReference>
<feature type="binding site" evidence="1">
    <location>
        <position position="67"/>
    </location>
    <ligand>
        <name>Mg(2+)</name>
        <dbReference type="ChEBI" id="CHEBI:18420"/>
        <label>1</label>
    </ligand>
</feature>
<dbReference type="Pfam" id="PF03747">
    <property type="entry name" value="ADP_ribosyl_GH"/>
    <property type="match status" value="1"/>
</dbReference>
<evidence type="ECO:0000313" key="4">
    <source>
        <dbReference type="Proteomes" id="UP000054408"/>
    </source>
</evidence>
<dbReference type="PANTHER" id="PTHR16222:SF35">
    <property type="entry name" value="ADP-RIBOSYLGLYCOHYDROLASE"/>
    <property type="match status" value="1"/>
</dbReference>
<dbReference type="AlphaFoldDB" id="A0A0L0DH89"/>
<evidence type="ECO:0000256" key="2">
    <source>
        <dbReference type="SAM" id="Phobius"/>
    </source>
</evidence>
<evidence type="ECO:0000256" key="1">
    <source>
        <dbReference type="PIRSR" id="PIRSR605502-1"/>
    </source>
</evidence>
<organism evidence="3 4">
    <name type="scientific">Thecamonas trahens ATCC 50062</name>
    <dbReference type="NCBI Taxonomy" id="461836"/>
    <lineage>
        <taxon>Eukaryota</taxon>
        <taxon>Apusozoa</taxon>
        <taxon>Apusomonadida</taxon>
        <taxon>Apusomonadidae</taxon>
        <taxon>Thecamonas</taxon>
    </lineage>
</organism>
<accession>A0A0L0DH89</accession>
<keyword evidence="2" id="KW-1133">Transmembrane helix</keyword>
<reference evidence="3 4" key="1">
    <citation type="submission" date="2010-05" db="EMBL/GenBank/DDBJ databases">
        <title>The Genome Sequence of Thecamonas trahens ATCC 50062.</title>
        <authorList>
            <consortium name="The Broad Institute Genome Sequencing Platform"/>
            <person name="Russ C."/>
            <person name="Cuomo C."/>
            <person name="Shea T."/>
            <person name="Young S.K."/>
            <person name="Zeng Q."/>
            <person name="Koehrsen M."/>
            <person name="Haas B."/>
            <person name="Borodovsky M."/>
            <person name="Guigo R."/>
            <person name="Alvarado L."/>
            <person name="Berlin A."/>
            <person name="Bochicchio J."/>
            <person name="Borenstein D."/>
            <person name="Chapman S."/>
            <person name="Chen Z."/>
            <person name="Freedman E."/>
            <person name="Gellesch M."/>
            <person name="Goldberg J."/>
            <person name="Griggs A."/>
            <person name="Gujja S."/>
            <person name="Heilman E."/>
            <person name="Heiman D."/>
            <person name="Hepburn T."/>
            <person name="Howarth C."/>
            <person name="Jen D."/>
            <person name="Larson L."/>
            <person name="Mehta T."/>
            <person name="Park D."/>
            <person name="Pearson M."/>
            <person name="Roberts A."/>
            <person name="Saif S."/>
            <person name="Shenoy N."/>
            <person name="Sisk P."/>
            <person name="Stolte C."/>
            <person name="Sykes S."/>
            <person name="Thomson T."/>
            <person name="Walk T."/>
            <person name="White J."/>
            <person name="Yandava C."/>
            <person name="Burger G."/>
            <person name="Gray M.W."/>
            <person name="Holland P.W.H."/>
            <person name="King N."/>
            <person name="Lang F.B.F."/>
            <person name="Roger A.J."/>
            <person name="Ruiz-Trillo I."/>
            <person name="Lander E."/>
            <person name="Nusbaum C."/>
        </authorList>
    </citation>
    <scope>NUCLEOTIDE SEQUENCE [LARGE SCALE GENOMIC DNA]</scope>
    <source>
        <strain evidence="3 4">ATCC 50062</strain>
    </source>
</reference>
<proteinExistence type="predicted"/>
<dbReference type="RefSeq" id="XP_013762558.1">
    <property type="nucleotide sequence ID" value="XM_013907104.1"/>
</dbReference>
<name>A0A0L0DH89_THETB</name>
<dbReference type="GeneID" id="25560619"/>
<dbReference type="eggNOG" id="ENOG502S2GS">
    <property type="taxonomic scope" value="Eukaryota"/>
</dbReference>
<gene>
    <name evidence="3" type="ORF">AMSG_00838</name>
</gene>
<protein>
    <submittedName>
        <fullName evidence="3">ADP-ribosyl-[dinitrogen reductase] hydrolase</fullName>
    </submittedName>
</protein>
<dbReference type="Proteomes" id="UP000054408">
    <property type="component" value="Unassembled WGS sequence"/>
</dbReference>
<dbReference type="InterPro" id="IPR036705">
    <property type="entry name" value="Ribosyl_crysJ1_sf"/>
</dbReference>
<sequence>MADDGDEYPSCDACEEAAYGALWGAFVADAAGAVLEFAPAEWDRSGARHAMTLPGGGKNNLRRGQVTDDSEMALALGLALAEQPLANRASCFPANAVALAYGRWKASNPPDIGNTVRASVGVAAPRGRQARPSPSIVPVTAALMAKTAARRSMASLGNGALMRAIPLAICFAFAPLAVIVDAAASDARLTHPNLICVAANVAYIAALATLIASASHCGVVDLAARQAAARESAEAALAELAAQSEGSDELDLRPPARWPRSVRLCACVPDSGGSGA</sequence>
<dbReference type="OrthoDB" id="410104at2759"/>
<dbReference type="Gene3D" id="1.10.4080.10">
    <property type="entry name" value="ADP-ribosylation/Crystallin J1"/>
    <property type="match status" value="1"/>
</dbReference>
<dbReference type="InterPro" id="IPR005502">
    <property type="entry name" value="Ribosyl_crysJ1"/>
</dbReference>
<keyword evidence="1" id="KW-0460">Magnesium</keyword>
<dbReference type="GO" id="GO:0016787">
    <property type="term" value="F:hydrolase activity"/>
    <property type="evidence" value="ECO:0007669"/>
    <property type="project" value="UniProtKB-KW"/>
</dbReference>
<dbReference type="PANTHER" id="PTHR16222">
    <property type="entry name" value="ADP-RIBOSYLGLYCOHYDROLASE"/>
    <property type="match status" value="1"/>
</dbReference>
<dbReference type="InterPro" id="IPR050792">
    <property type="entry name" value="ADP-ribosylglycohydrolase"/>
</dbReference>
<keyword evidence="3" id="KW-0378">Hydrolase</keyword>
<keyword evidence="2" id="KW-0812">Transmembrane</keyword>
<comment type="cofactor">
    <cofactor evidence="1">
        <name>Mg(2+)</name>
        <dbReference type="ChEBI" id="CHEBI:18420"/>
    </cofactor>
    <text evidence="1">Binds 2 magnesium ions per subunit.</text>
</comment>
<dbReference type="SUPFAM" id="SSF101478">
    <property type="entry name" value="ADP-ribosylglycohydrolase"/>
    <property type="match status" value="1"/>
</dbReference>
<keyword evidence="2" id="KW-0472">Membrane</keyword>
<feature type="transmembrane region" description="Helical" evidence="2">
    <location>
        <begin position="192"/>
        <end position="212"/>
    </location>
</feature>
<evidence type="ECO:0000313" key="3">
    <source>
        <dbReference type="EMBL" id="KNC50678.1"/>
    </source>
</evidence>